<dbReference type="AlphaFoldDB" id="A0AAE1B9F8"/>
<protein>
    <submittedName>
        <fullName evidence="1">Uncharacterized protein</fullName>
    </submittedName>
</protein>
<evidence type="ECO:0000313" key="2">
    <source>
        <dbReference type="Proteomes" id="UP001283361"/>
    </source>
</evidence>
<comment type="caution">
    <text evidence="1">The sequence shown here is derived from an EMBL/GenBank/DDBJ whole genome shotgun (WGS) entry which is preliminary data.</text>
</comment>
<organism evidence="1 2">
    <name type="scientific">Elysia crispata</name>
    <name type="common">lettuce slug</name>
    <dbReference type="NCBI Taxonomy" id="231223"/>
    <lineage>
        <taxon>Eukaryota</taxon>
        <taxon>Metazoa</taxon>
        <taxon>Spiralia</taxon>
        <taxon>Lophotrochozoa</taxon>
        <taxon>Mollusca</taxon>
        <taxon>Gastropoda</taxon>
        <taxon>Heterobranchia</taxon>
        <taxon>Euthyneura</taxon>
        <taxon>Panpulmonata</taxon>
        <taxon>Sacoglossa</taxon>
        <taxon>Placobranchoidea</taxon>
        <taxon>Plakobranchidae</taxon>
        <taxon>Elysia</taxon>
    </lineage>
</organism>
<proteinExistence type="predicted"/>
<accession>A0AAE1B9F8</accession>
<dbReference type="Proteomes" id="UP001283361">
    <property type="component" value="Unassembled WGS sequence"/>
</dbReference>
<evidence type="ECO:0000313" key="1">
    <source>
        <dbReference type="EMBL" id="KAK3801963.1"/>
    </source>
</evidence>
<gene>
    <name evidence="1" type="ORF">RRG08_064557</name>
</gene>
<dbReference type="EMBL" id="JAWDGP010000269">
    <property type="protein sequence ID" value="KAK3801963.1"/>
    <property type="molecule type" value="Genomic_DNA"/>
</dbReference>
<reference evidence="1" key="1">
    <citation type="journal article" date="2023" name="G3 (Bethesda)">
        <title>A reference genome for the long-term kleptoplast-retaining sea slug Elysia crispata morphotype clarki.</title>
        <authorList>
            <person name="Eastman K.E."/>
            <person name="Pendleton A.L."/>
            <person name="Shaikh M.A."/>
            <person name="Suttiyut T."/>
            <person name="Ogas R."/>
            <person name="Tomko P."/>
            <person name="Gavelis G."/>
            <person name="Widhalm J.R."/>
            <person name="Wisecaver J.H."/>
        </authorList>
    </citation>
    <scope>NUCLEOTIDE SEQUENCE</scope>
    <source>
        <strain evidence="1">ECLA1</strain>
    </source>
</reference>
<name>A0AAE1B9F8_9GAST</name>
<sequence length="261" mass="28860">MFFTSGRKEFAGRILSVRQSGPPATMQARSKRVPFPPAEEYKTVGEKTSPLRKGQAALAVIASACAKCPLAIIETSSVARDNEIRSGMEPAHPTSAARLLCALLLYSSVYAGLTPVWHVSVSANLMLHFTRKSKGNGEAGGQHRRLIRKAENLAETDHARDRLCLKSRWWSAVFGLHTKINDEGRSNKGVFCHNLRVQGNGALEIDRSSHAPSVDHLNPVNRKVVGTKRTLISTMFSLSRLPYHGRLDQLNSVDRILDWVR</sequence>
<keyword evidence="2" id="KW-1185">Reference proteome</keyword>